<sequence length="61" mass="7155">MWKALGCDHRKGKNGFCLENRLCELKRWNVLVEISASSEARPCSHYKSLLDTSYYLFIFLI</sequence>
<reference evidence="1" key="1">
    <citation type="submission" date="2018-02" db="EMBL/GenBank/DDBJ databases">
        <title>Rhizophora mucronata_Transcriptome.</title>
        <authorList>
            <person name="Meera S.P."/>
            <person name="Sreeshan A."/>
            <person name="Augustine A."/>
        </authorList>
    </citation>
    <scope>NUCLEOTIDE SEQUENCE</scope>
    <source>
        <tissue evidence="1">Leaf</tissue>
    </source>
</reference>
<dbReference type="EMBL" id="GGEC01020302">
    <property type="protein sequence ID" value="MBX00786.1"/>
    <property type="molecule type" value="Transcribed_RNA"/>
</dbReference>
<organism evidence="1">
    <name type="scientific">Rhizophora mucronata</name>
    <name type="common">Asiatic mangrove</name>
    <dbReference type="NCBI Taxonomy" id="61149"/>
    <lineage>
        <taxon>Eukaryota</taxon>
        <taxon>Viridiplantae</taxon>
        <taxon>Streptophyta</taxon>
        <taxon>Embryophyta</taxon>
        <taxon>Tracheophyta</taxon>
        <taxon>Spermatophyta</taxon>
        <taxon>Magnoliopsida</taxon>
        <taxon>eudicotyledons</taxon>
        <taxon>Gunneridae</taxon>
        <taxon>Pentapetalae</taxon>
        <taxon>rosids</taxon>
        <taxon>fabids</taxon>
        <taxon>Malpighiales</taxon>
        <taxon>Rhizophoraceae</taxon>
        <taxon>Rhizophora</taxon>
    </lineage>
</organism>
<proteinExistence type="predicted"/>
<evidence type="ECO:0000313" key="1">
    <source>
        <dbReference type="EMBL" id="MBX00786.1"/>
    </source>
</evidence>
<name>A0A2P2K4Y0_RHIMU</name>
<dbReference type="AlphaFoldDB" id="A0A2P2K4Y0"/>
<protein>
    <submittedName>
        <fullName evidence="1">Uncharacterized protein</fullName>
    </submittedName>
</protein>
<accession>A0A2P2K4Y0</accession>